<proteinExistence type="predicted"/>
<keyword evidence="1" id="KW-1133">Transmembrane helix</keyword>
<dbReference type="Proteomes" id="UP000185604">
    <property type="component" value="Unassembled WGS sequence"/>
</dbReference>
<accession>A0A6N2GMN3</accession>
<evidence type="ECO:0000256" key="1">
    <source>
        <dbReference type="SAM" id="Phobius"/>
    </source>
</evidence>
<gene>
    <name evidence="2" type="ORF">B4121_3114</name>
</gene>
<sequence>MWVQNGKGCFLSFHHAPYLKLVIYKSDILLLLYWFSIQSQHLRKQTMK</sequence>
<keyword evidence="1" id="KW-0472">Membrane</keyword>
<reference evidence="2 3" key="1">
    <citation type="journal article" date="2016" name="Front. Microbiol.">
        <title>High-Level Heat Resistance of Spores of Bacillus amyloliquefaciens and Bacillus licheniformis Results from the Presence of a spoVA Operon in a Tn1546 Transposon.</title>
        <authorList>
            <person name="Berendsen E.M."/>
            <person name="Koning R.A."/>
            <person name="Boekhorst J."/>
            <person name="de Jong A."/>
            <person name="Kuipers O.P."/>
            <person name="Wells-Bennik M.H."/>
        </authorList>
    </citation>
    <scope>NUCLEOTIDE SEQUENCE [LARGE SCALE GENOMIC DNA]</scope>
    <source>
        <strain evidence="2 3">B4121</strain>
    </source>
</reference>
<feature type="transmembrane region" description="Helical" evidence="1">
    <location>
        <begin position="18"/>
        <end position="37"/>
    </location>
</feature>
<keyword evidence="1" id="KW-0812">Transmembrane</keyword>
<protein>
    <submittedName>
        <fullName evidence="2">Uncharacterized protein</fullName>
    </submittedName>
</protein>
<dbReference type="AlphaFoldDB" id="A0A6N2GMN3"/>
<organism evidence="2 3">
    <name type="scientific">Bacillus paralicheniformis</name>
    <dbReference type="NCBI Taxonomy" id="1648923"/>
    <lineage>
        <taxon>Bacteria</taxon>
        <taxon>Bacillati</taxon>
        <taxon>Bacillota</taxon>
        <taxon>Bacilli</taxon>
        <taxon>Bacillales</taxon>
        <taxon>Bacillaceae</taxon>
        <taxon>Bacillus</taxon>
    </lineage>
</organism>
<evidence type="ECO:0000313" key="3">
    <source>
        <dbReference type="Proteomes" id="UP000185604"/>
    </source>
</evidence>
<evidence type="ECO:0000313" key="2">
    <source>
        <dbReference type="EMBL" id="OLF90901.1"/>
    </source>
</evidence>
<comment type="caution">
    <text evidence="2">The sequence shown here is derived from an EMBL/GenBank/DDBJ whole genome shotgun (WGS) entry which is preliminary data.</text>
</comment>
<dbReference type="EMBL" id="LKPO01000020">
    <property type="protein sequence ID" value="OLF90901.1"/>
    <property type="molecule type" value="Genomic_DNA"/>
</dbReference>
<name>A0A6N2GMN3_9BACI</name>